<feature type="domain" description="G" evidence="1">
    <location>
        <begin position="43"/>
        <end position="102"/>
    </location>
</feature>
<dbReference type="Gene3D" id="3.40.50.300">
    <property type="entry name" value="P-loop containing nucleotide triphosphate hydrolases"/>
    <property type="match status" value="1"/>
</dbReference>
<evidence type="ECO:0000313" key="2">
    <source>
        <dbReference type="EMBL" id="MCZ6162325.1"/>
    </source>
</evidence>
<gene>
    <name evidence="2" type="ORF">O6B92_08280</name>
</gene>
<protein>
    <submittedName>
        <fullName evidence="2">50S ribosome-binding GTPase</fullName>
    </submittedName>
</protein>
<dbReference type="Pfam" id="PF01926">
    <property type="entry name" value="MMR_HSR1"/>
    <property type="match status" value="1"/>
</dbReference>
<dbReference type="RefSeq" id="WP_269480562.1">
    <property type="nucleotide sequence ID" value="NZ_JAPXGJ010000005.1"/>
</dbReference>
<reference evidence="2" key="1">
    <citation type="submission" date="2022-12" db="EMBL/GenBank/DDBJ databases">
        <title>Species Delineation and Comparative Genomics within the Campylobacter ureolyticus Complex.</title>
        <authorList>
            <person name="Maki J."/>
            <person name="Howard M."/>
            <person name="Connelly S."/>
            <person name="Hardy D.J."/>
            <person name="Cameron A."/>
        </authorList>
    </citation>
    <scope>NUCLEOTIDE SEQUENCE</scope>
    <source>
        <strain evidence="2">URMC_786</strain>
    </source>
</reference>
<dbReference type="AlphaFoldDB" id="A0A9Q4PXT8"/>
<comment type="caution">
    <text evidence="2">The sequence shown here is derived from an EMBL/GenBank/DDBJ whole genome shotgun (WGS) entry which is preliminary data.</text>
</comment>
<dbReference type="Proteomes" id="UP001075461">
    <property type="component" value="Unassembled WGS sequence"/>
</dbReference>
<organism evidence="2 3">
    <name type="scientific">Campylobacter ureolyticus</name>
    <dbReference type="NCBI Taxonomy" id="827"/>
    <lineage>
        <taxon>Bacteria</taxon>
        <taxon>Pseudomonadati</taxon>
        <taxon>Campylobacterota</taxon>
        <taxon>Epsilonproteobacteria</taxon>
        <taxon>Campylobacterales</taxon>
        <taxon>Campylobacteraceae</taxon>
        <taxon>Campylobacter</taxon>
    </lineage>
</organism>
<dbReference type="EMBL" id="JAPXGP010000006">
    <property type="protein sequence ID" value="MCZ6162325.1"/>
    <property type="molecule type" value="Genomic_DNA"/>
</dbReference>
<accession>A0A9Q4PXT8</accession>
<dbReference type="GO" id="GO:0005525">
    <property type="term" value="F:GTP binding"/>
    <property type="evidence" value="ECO:0007669"/>
    <property type="project" value="InterPro"/>
</dbReference>
<name>A0A9Q4PXT8_9BACT</name>
<evidence type="ECO:0000313" key="3">
    <source>
        <dbReference type="Proteomes" id="UP001075461"/>
    </source>
</evidence>
<dbReference type="InterPro" id="IPR027417">
    <property type="entry name" value="P-loop_NTPase"/>
</dbReference>
<dbReference type="InterPro" id="IPR006073">
    <property type="entry name" value="GTP-bd"/>
</dbReference>
<dbReference type="SUPFAM" id="SSF52540">
    <property type="entry name" value="P-loop containing nucleoside triphosphate hydrolases"/>
    <property type="match status" value="1"/>
</dbReference>
<evidence type="ECO:0000259" key="1">
    <source>
        <dbReference type="Pfam" id="PF01926"/>
    </source>
</evidence>
<proteinExistence type="predicted"/>
<sequence>MIDYKTIQNRINEILSDDEYKNMISVFNKDVNYKLENFHPTFIIYGLYNAGKSTLLNALAGDEIAEVGAGVVTTKEINKYCLNNIIYYDTPGINVDGQDDKISKSHLKKVS</sequence>